<dbReference type="EMBL" id="BMUW01000029">
    <property type="protein sequence ID" value="GGZ82946.1"/>
    <property type="molecule type" value="Genomic_DNA"/>
</dbReference>
<sequence length="335" mass="37314">MGAKQQALKNAARRRMEETGQSYEAALQDVRREYEQGRTGDEGEQHNPTMGFDEAAGTAEYSSPTYVTGYFVAQGVSDLADEGQIRQLIAHAEKHGQPGHHDPIVCFLCDEPVVVTKEREVHVGLALREVQQPGKPKPTELQMPVWTHERCGRTRVWSWSQITLERRRRGLPVETDSLPPKQHRRRGQKPIEDYFVFSVPEDSPPVFYLQPGQDDRHGPLGFRADRLSDGLPPLDLSRQDAAARPEWVLAADRSGLLHIERRGMGRWYQPSNPWTASPAWLAAAHYHQSVIFLTAPAASVSPAALERGGSDLSDLLGVGREGFLFGCRATIQGLA</sequence>
<proteinExistence type="predicted"/>
<evidence type="ECO:0000313" key="3">
    <source>
        <dbReference type="Proteomes" id="UP000624183"/>
    </source>
</evidence>
<feature type="compositionally biased region" description="Basic and acidic residues" evidence="1">
    <location>
        <begin position="29"/>
        <end position="45"/>
    </location>
</feature>
<accession>A0ABQ3CEB0</accession>
<keyword evidence="3" id="KW-1185">Reference proteome</keyword>
<gene>
    <name evidence="2" type="ORF">GCM10010328_66680</name>
</gene>
<evidence type="ECO:0000313" key="2">
    <source>
        <dbReference type="EMBL" id="GGZ82946.1"/>
    </source>
</evidence>
<organism evidence="2 3">
    <name type="scientific">Streptomyces rubiginosohelvolus</name>
    <dbReference type="NCBI Taxonomy" id="67362"/>
    <lineage>
        <taxon>Bacteria</taxon>
        <taxon>Bacillati</taxon>
        <taxon>Actinomycetota</taxon>
        <taxon>Actinomycetes</taxon>
        <taxon>Kitasatosporales</taxon>
        <taxon>Streptomycetaceae</taxon>
        <taxon>Streptomyces</taxon>
    </lineage>
</organism>
<comment type="caution">
    <text evidence="2">The sequence shown here is derived from an EMBL/GenBank/DDBJ whole genome shotgun (WGS) entry which is preliminary data.</text>
</comment>
<reference evidence="3" key="1">
    <citation type="journal article" date="2019" name="Int. J. Syst. Evol. Microbiol.">
        <title>The Global Catalogue of Microorganisms (GCM) 10K type strain sequencing project: providing services to taxonomists for standard genome sequencing and annotation.</title>
        <authorList>
            <consortium name="The Broad Institute Genomics Platform"/>
            <consortium name="The Broad Institute Genome Sequencing Center for Infectious Disease"/>
            <person name="Wu L."/>
            <person name="Ma J."/>
        </authorList>
    </citation>
    <scope>NUCLEOTIDE SEQUENCE [LARGE SCALE GENOMIC DNA]</scope>
    <source>
        <strain evidence="3">JCM 4602</strain>
    </source>
</reference>
<dbReference type="Proteomes" id="UP000624183">
    <property type="component" value="Unassembled WGS sequence"/>
</dbReference>
<protein>
    <submittedName>
        <fullName evidence="2">Uncharacterized protein</fullName>
    </submittedName>
</protein>
<feature type="region of interest" description="Disordered" evidence="1">
    <location>
        <begin position="1"/>
        <end position="55"/>
    </location>
</feature>
<name>A0ABQ3CEB0_9ACTN</name>
<evidence type="ECO:0000256" key="1">
    <source>
        <dbReference type="SAM" id="MobiDB-lite"/>
    </source>
</evidence>